<evidence type="ECO:0000256" key="1">
    <source>
        <dbReference type="ARBA" id="ARBA00023015"/>
    </source>
</evidence>
<evidence type="ECO:0000313" key="8">
    <source>
        <dbReference type="Proteomes" id="UP001519344"/>
    </source>
</evidence>
<evidence type="ECO:0000256" key="2">
    <source>
        <dbReference type="ARBA" id="ARBA00023125"/>
    </source>
</evidence>
<evidence type="ECO:0000256" key="3">
    <source>
        <dbReference type="ARBA" id="ARBA00023163"/>
    </source>
</evidence>
<dbReference type="InterPro" id="IPR000160">
    <property type="entry name" value="GGDEF_dom"/>
</dbReference>
<dbReference type="Pfam" id="PF17853">
    <property type="entry name" value="GGDEF_2"/>
    <property type="match status" value="1"/>
</dbReference>
<dbReference type="PROSITE" id="PS01124">
    <property type="entry name" value="HTH_ARAC_FAMILY_2"/>
    <property type="match status" value="1"/>
</dbReference>
<feature type="domain" description="HTH araC/xylS-type" evidence="5">
    <location>
        <begin position="675"/>
        <end position="774"/>
    </location>
</feature>
<dbReference type="Pfam" id="PF12833">
    <property type="entry name" value="HTH_18"/>
    <property type="match status" value="1"/>
</dbReference>
<evidence type="ECO:0000259" key="6">
    <source>
        <dbReference type="PROSITE" id="PS50887"/>
    </source>
</evidence>
<evidence type="ECO:0000313" key="7">
    <source>
        <dbReference type="EMBL" id="MBP1966192.1"/>
    </source>
</evidence>
<dbReference type="PANTHER" id="PTHR43280:SF2">
    <property type="entry name" value="HTH-TYPE TRANSCRIPTIONAL REGULATOR EXSA"/>
    <property type="match status" value="1"/>
</dbReference>
<dbReference type="Gene3D" id="3.30.450.20">
    <property type="entry name" value="PAS domain"/>
    <property type="match status" value="1"/>
</dbReference>
<dbReference type="EMBL" id="JAGGKV010000019">
    <property type="protein sequence ID" value="MBP1966192.1"/>
    <property type="molecule type" value="Genomic_DNA"/>
</dbReference>
<comment type="caution">
    <text evidence="7">The sequence shown here is derived from an EMBL/GenBank/DDBJ whole genome shotgun (WGS) entry which is preliminary data.</text>
</comment>
<feature type="domain" description="GGDEF" evidence="6">
    <location>
        <begin position="419"/>
        <end position="551"/>
    </location>
</feature>
<sequence length="788" mass="90911">MGNIVGFFRNRKWKNRFYHYLFSYIFLIVTLLIFVGGVVYQSFFHTLSNEIETSTFSTMSKIKDEMDTRIGEMNRMALQISSDSLLTPFMVSEDAYSSYRTVEELKKYQSTNLFIRDIILYYSCPTCTSMYAASGTYDTNNFFNYIYKYQNWSFDHFSSILPSMVSPVMRPLEQVSINAKLTNISTYIYPISNNSTKPLGAVLFLIEERTINQLIQNVLGNNHGFVYILNGRDIIAHHTNSESGADEADVLRWVQTQTKTDPVSEVKINQNNYTVIHVKSDFNGWSYITVMPSAQVMSKVDQSRELFAWTIGAVLILGILMAISFSERNYRPLRKLISAISNGQHTHLTVLSKKSNEIDLISDYVSEMNKECDGLMYKLQSQASIVKEQSLLKLVKGSAKKKEQLDTTSAISSMQLDKSHFVVLLFLIDNYKQFIQEYPKPMQEILKYSLIKVTEELSLELGKGFGVELSEDRGIVILLNMDEEAAQLDHIKSLADKVKQLFKHDFHVTVTVGIGGIYTDQLMIHQSFLQARQAMRYRFIRGRDQIICYSDLQNSNKRESWYPLELEMQLLKAIKQGNAEEVQKIIRDTMDNIVTRQMSLEAVEFICFGIVNTMMKALREMNIETDQGIEQMLEDLYIPRFETIEELETFIIDFCRNVCTHIVKKKESKNFMLLENMKAYMDDNFRDSTIDLNRIADTFGISASYATRFFKDHTDCSLMRYIDQLRMDLSKKLIGTTEMTLKEIMLEAGYVDAANFIRKFKKAEGVTPMEYRKIIQGSSPEMKADIVS</sequence>
<protein>
    <submittedName>
        <fullName evidence="7">AraC-like DNA-binding protein</fullName>
    </submittedName>
</protein>
<dbReference type="Proteomes" id="UP001519344">
    <property type="component" value="Unassembled WGS sequence"/>
</dbReference>
<keyword evidence="3" id="KW-0804">Transcription</keyword>
<dbReference type="PROSITE" id="PS50887">
    <property type="entry name" value="GGDEF"/>
    <property type="match status" value="1"/>
</dbReference>
<dbReference type="InterPro" id="IPR043128">
    <property type="entry name" value="Rev_trsase/Diguanyl_cyclase"/>
</dbReference>
<keyword evidence="2" id="KW-0238">DNA-binding</keyword>
<name>A0ABS4I5J8_9BACL</name>
<dbReference type="Gene3D" id="3.30.70.270">
    <property type="match status" value="1"/>
</dbReference>
<feature type="transmembrane region" description="Helical" evidence="4">
    <location>
        <begin position="21"/>
        <end position="40"/>
    </location>
</feature>
<proteinExistence type="predicted"/>
<dbReference type="PANTHER" id="PTHR43280">
    <property type="entry name" value="ARAC-FAMILY TRANSCRIPTIONAL REGULATOR"/>
    <property type="match status" value="1"/>
</dbReference>
<dbReference type="Gene3D" id="1.10.10.60">
    <property type="entry name" value="Homeodomain-like"/>
    <property type="match status" value="2"/>
</dbReference>
<evidence type="ECO:0000259" key="5">
    <source>
        <dbReference type="PROSITE" id="PS01124"/>
    </source>
</evidence>
<keyword evidence="1" id="KW-0805">Transcription regulation</keyword>
<gene>
    <name evidence="7" type="ORF">J2Z65_005451</name>
</gene>
<dbReference type="SUPFAM" id="SSF46689">
    <property type="entry name" value="Homeodomain-like"/>
    <property type="match status" value="1"/>
</dbReference>
<dbReference type="InterPro" id="IPR018060">
    <property type="entry name" value="HTH_AraC"/>
</dbReference>
<accession>A0ABS4I5J8</accession>
<reference evidence="7 8" key="1">
    <citation type="submission" date="2021-03" db="EMBL/GenBank/DDBJ databases">
        <title>Genomic Encyclopedia of Type Strains, Phase IV (KMG-IV): sequencing the most valuable type-strain genomes for metagenomic binning, comparative biology and taxonomic classification.</title>
        <authorList>
            <person name="Goeker M."/>
        </authorList>
    </citation>
    <scope>NUCLEOTIDE SEQUENCE [LARGE SCALE GENOMIC DNA]</scope>
    <source>
        <strain evidence="7 8">DSM 24950</strain>
    </source>
</reference>
<keyword evidence="4" id="KW-1133">Transmembrane helix</keyword>
<organism evidence="7 8">
    <name type="scientific">Paenibacillus aceris</name>
    <dbReference type="NCBI Taxonomy" id="869555"/>
    <lineage>
        <taxon>Bacteria</taxon>
        <taxon>Bacillati</taxon>
        <taxon>Bacillota</taxon>
        <taxon>Bacilli</taxon>
        <taxon>Bacillales</taxon>
        <taxon>Paenibacillaceae</taxon>
        <taxon>Paenibacillus</taxon>
    </lineage>
</organism>
<keyword evidence="4" id="KW-0472">Membrane</keyword>
<dbReference type="SMART" id="SM00342">
    <property type="entry name" value="HTH_ARAC"/>
    <property type="match status" value="1"/>
</dbReference>
<dbReference type="RefSeq" id="WP_167052249.1">
    <property type="nucleotide sequence ID" value="NZ_JAAOZR010000002.1"/>
</dbReference>
<dbReference type="InterPro" id="IPR009057">
    <property type="entry name" value="Homeodomain-like_sf"/>
</dbReference>
<keyword evidence="4" id="KW-0812">Transmembrane</keyword>
<keyword evidence="8" id="KW-1185">Reference proteome</keyword>
<dbReference type="InterPro" id="IPR041522">
    <property type="entry name" value="CdaR_GGDEF"/>
</dbReference>
<evidence type="ECO:0000256" key="4">
    <source>
        <dbReference type="SAM" id="Phobius"/>
    </source>
</evidence>
<feature type="transmembrane region" description="Helical" evidence="4">
    <location>
        <begin position="306"/>
        <end position="325"/>
    </location>
</feature>